<evidence type="ECO:0000259" key="12">
    <source>
        <dbReference type="Pfam" id="PF02223"/>
    </source>
</evidence>
<evidence type="ECO:0000256" key="5">
    <source>
        <dbReference type="ARBA" id="ARBA00022727"/>
    </source>
</evidence>
<dbReference type="EC" id="2.7.4.9" evidence="2 11"/>
<keyword evidence="8 11" id="KW-0067">ATP-binding</keyword>
<accession>A0A1I3CN78</accession>
<dbReference type="PANTHER" id="PTHR10344:SF4">
    <property type="entry name" value="UMP-CMP KINASE 2, MITOCHONDRIAL"/>
    <property type="match status" value="1"/>
</dbReference>
<keyword evidence="4 11" id="KW-0808">Transferase</keyword>
<protein>
    <recommendedName>
        <fullName evidence="3 11">Thymidylate kinase</fullName>
        <ecNumber evidence="2 11">2.7.4.9</ecNumber>
    </recommendedName>
    <alternativeName>
        <fullName evidence="11">dTMP kinase</fullName>
    </alternativeName>
</protein>
<dbReference type="InterPro" id="IPR039430">
    <property type="entry name" value="Thymidylate_kin-like_dom"/>
</dbReference>
<dbReference type="GO" id="GO:0006227">
    <property type="term" value="P:dUDP biosynthetic process"/>
    <property type="evidence" value="ECO:0007669"/>
    <property type="project" value="TreeGrafter"/>
</dbReference>
<evidence type="ECO:0000256" key="4">
    <source>
        <dbReference type="ARBA" id="ARBA00022679"/>
    </source>
</evidence>
<dbReference type="InterPro" id="IPR018094">
    <property type="entry name" value="Thymidylate_kinase"/>
</dbReference>
<evidence type="ECO:0000313" key="13">
    <source>
        <dbReference type="EMBL" id="SFH75972.1"/>
    </source>
</evidence>
<comment type="similarity">
    <text evidence="1 11">Belongs to the thymidylate kinase family.</text>
</comment>
<dbReference type="FunFam" id="3.40.50.300:FF:000225">
    <property type="entry name" value="Thymidylate kinase"/>
    <property type="match status" value="1"/>
</dbReference>
<dbReference type="InterPro" id="IPR027417">
    <property type="entry name" value="P-loop_NTPase"/>
</dbReference>
<evidence type="ECO:0000256" key="6">
    <source>
        <dbReference type="ARBA" id="ARBA00022741"/>
    </source>
</evidence>
<feature type="binding site" evidence="11">
    <location>
        <begin position="10"/>
        <end position="17"/>
    </location>
    <ligand>
        <name>ATP</name>
        <dbReference type="ChEBI" id="CHEBI:30616"/>
    </ligand>
</feature>
<sequence>MKGCFITIEGPDGAGKTSVIQALVPKLSAALQQEVMATREPGGSRIAEKIRELILDPEHTEMDERTEALLYAAGRRQHLVEKVIPALEQGQIVISDRFVDSSLAYQGWARGVGMKEVAAINAFATENMSPDLTLYLDIEAKEGLARIQKGKADRQYDRLDQEELAFHEKVRDAYLLLLKENPERIVAIDASQTLEKVVQECYTVIMKQCN</sequence>
<dbReference type="Gene3D" id="3.40.50.300">
    <property type="entry name" value="P-loop containing nucleotide triphosphate hydrolases"/>
    <property type="match status" value="1"/>
</dbReference>
<keyword evidence="14" id="KW-1185">Reference proteome</keyword>
<keyword evidence="5 11" id="KW-0545">Nucleotide biosynthesis</keyword>
<organism evidence="13 14">
    <name type="scientific">Pisciglobus halotolerans</name>
    <dbReference type="NCBI Taxonomy" id="745365"/>
    <lineage>
        <taxon>Bacteria</taxon>
        <taxon>Bacillati</taxon>
        <taxon>Bacillota</taxon>
        <taxon>Bacilli</taxon>
        <taxon>Lactobacillales</taxon>
        <taxon>Carnobacteriaceae</taxon>
    </lineage>
</organism>
<dbReference type="GO" id="GO:0004798">
    <property type="term" value="F:dTMP kinase activity"/>
    <property type="evidence" value="ECO:0007669"/>
    <property type="project" value="UniProtKB-UniRule"/>
</dbReference>
<dbReference type="GO" id="GO:0005829">
    <property type="term" value="C:cytosol"/>
    <property type="evidence" value="ECO:0007669"/>
    <property type="project" value="TreeGrafter"/>
</dbReference>
<dbReference type="GO" id="GO:0006233">
    <property type="term" value="P:dTDP biosynthetic process"/>
    <property type="evidence" value="ECO:0007669"/>
    <property type="project" value="InterPro"/>
</dbReference>
<dbReference type="OrthoDB" id="9774907at2"/>
<dbReference type="SUPFAM" id="SSF52540">
    <property type="entry name" value="P-loop containing nucleoside triphosphate hydrolases"/>
    <property type="match status" value="1"/>
</dbReference>
<dbReference type="RefSeq" id="WP_047391942.1">
    <property type="nucleotide sequence ID" value="NZ_FOQE01000020.1"/>
</dbReference>
<keyword evidence="6 11" id="KW-0547">Nucleotide-binding</keyword>
<reference evidence="13 14" key="1">
    <citation type="submission" date="2016-10" db="EMBL/GenBank/DDBJ databases">
        <authorList>
            <person name="de Groot N.N."/>
        </authorList>
    </citation>
    <scope>NUCLEOTIDE SEQUENCE [LARGE SCALE GENOMIC DNA]</scope>
    <source>
        <strain evidence="13 14">DSM 27630</strain>
    </source>
</reference>
<gene>
    <name evidence="11" type="primary">tmk</name>
    <name evidence="13" type="ORF">SAMN04489868_12034</name>
</gene>
<name>A0A1I3CN78_9LACT</name>
<evidence type="ECO:0000313" key="14">
    <source>
        <dbReference type="Proteomes" id="UP000198668"/>
    </source>
</evidence>
<comment type="function">
    <text evidence="10 11">Phosphorylation of dTMP to form dTDP in both de novo and salvage pathways of dTTP synthesis.</text>
</comment>
<comment type="catalytic activity">
    <reaction evidence="9 11">
        <text>dTMP + ATP = dTDP + ADP</text>
        <dbReference type="Rhea" id="RHEA:13517"/>
        <dbReference type="ChEBI" id="CHEBI:30616"/>
        <dbReference type="ChEBI" id="CHEBI:58369"/>
        <dbReference type="ChEBI" id="CHEBI:63528"/>
        <dbReference type="ChEBI" id="CHEBI:456216"/>
        <dbReference type="EC" id="2.7.4.9"/>
    </reaction>
</comment>
<evidence type="ECO:0000256" key="9">
    <source>
        <dbReference type="ARBA" id="ARBA00048743"/>
    </source>
</evidence>
<dbReference type="Proteomes" id="UP000198668">
    <property type="component" value="Unassembled WGS sequence"/>
</dbReference>
<feature type="domain" description="Thymidylate kinase-like" evidence="12">
    <location>
        <begin position="8"/>
        <end position="200"/>
    </location>
</feature>
<evidence type="ECO:0000256" key="7">
    <source>
        <dbReference type="ARBA" id="ARBA00022777"/>
    </source>
</evidence>
<evidence type="ECO:0000256" key="11">
    <source>
        <dbReference type="HAMAP-Rule" id="MF_00165"/>
    </source>
</evidence>
<dbReference type="PROSITE" id="PS01331">
    <property type="entry name" value="THYMIDYLATE_KINASE"/>
    <property type="match status" value="1"/>
</dbReference>
<dbReference type="PANTHER" id="PTHR10344">
    <property type="entry name" value="THYMIDYLATE KINASE"/>
    <property type="match status" value="1"/>
</dbReference>
<evidence type="ECO:0000256" key="8">
    <source>
        <dbReference type="ARBA" id="ARBA00022840"/>
    </source>
</evidence>
<dbReference type="HAMAP" id="MF_00165">
    <property type="entry name" value="Thymidylate_kinase"/>
    <property type="match status" value="1"/>
</dbReference>
<dbReference type="Pfam" id="PF02223">
    <property type="entry name" value="Thymidylate_kin"/>
    <property type="match status" value="1"/>
</dbReference>
<dbReference type="AlphaFoldDB" id="A0A1I3CN78"/>
<dbReference type="NCBIfam" id="TIGR00041">
    <property type="entry name" value="DTMP_kinase"/>
    <property type="match status" value="1"/>
</dbReference>
<dbReference type="GO" id="GO:0005524">
    <property type="term" value="F:ATP binding"/>
    <property type="evidence" value="ECO:0007669"/>
    <property type="project" value="UniProtKB-UniRule"/>
</dbReference>
<evidence type="ECO:0000256" key="10">
    <source>
        <dbReference type="ARBA" id="ARBA00057735"/>
    </source>
</evidence>
<evidence type="ECO:0000256" key="3">
    <source>
        <dbReference type="ARBA" id="ARBA00017144"/>
    </source>
</evidence>
<evidence type="ECO:0000256" key="1">
    <source>
        <dbReference type="ARBA" id="ARBA00009776"/>
    </source>
</evidence>
<proteinExistence type="inferred from homology"/>
<evidence type="ECO:0000256" key="2">
    <source>
        <dbReference type="ARBA" id="ARBA00012980"/>
    </source>
</evidence>
<dbReference type="GO" id="GO:0006235">
    <property type="term" value="P:dTTP biosynthetic process"/>
    <property type="evidence" value="ECO:0007669"/>
    <property type="project" value="UniProtKB-UniRule"/>
</dbReference>
<dbReference type="InterPro" id="IPR018095">
    <property type="entry name" value="Thymidylate_kin_CS"/>
</dbReference>
<keyword evidence="7 11" id="KW-0418">Kinase</keyword>
<dbReference type="EMBL" id="FOQE01000020">
    <property type="protein sequence ID" value="SFH75972.1"/>
    <property type="molecule type" value="Genomic_DNA"/>
</dbReference>
<dbReference type="CDD" id="cd01672">
    <property type="entry name" value="TMPK"/>
    <property type="match status" value="1"/>
</dbReference>